<keyword evidence="5" id="KW-0808">Transferase</keyword>
<accession>A0A9N8YQ21</accession>
<evidence type="ECO:0000256" key="7">
    <source>
        <dbReference type="ARBA" id="ARBA00022692"/>
    </source>
</evidence>
<organism evidence="11 12">
    <name type="scientific">Acaulospora morrowiae</name>
    <dbReference type="NCBI Taxonomy" id="94023"/>
    <lineage>
        <taxon>Eukaryota</taxon>
        <taxon>Fungi</taxon>
        <taxon>Fungi incertae sedis</taxon>
        <taxon>Mucoromycota</taxon>
        <taxon>Glomeromycotina</taxon>
        <taxon>Glomeromycetes</taxon>
        <taxon>Diversisporales</taxon>
        <taxon>Acaulosporaceae</taxon>
        <taxon>Acaulospora</taxon>
    </lineage>
</organism>
<dbReference type="InterPro" id="IPR007269">
    <property type="entry name" value="ICMT_MeTrfase"/>
</dbReference>
<evidence type="ECO:0000313" key="12">
    <source>
        <dbReference type="Proteomes" id="UP000789342"/>
    </source>
</evidence>
<feature type="transmembrane region" description="Helical" evidence="10">
    <location>
        <begin position="27"/>
        <end position="47"/>
    </location>
</feature>
<dbReference type="GO" id="GO:0004671">
    <property type="term" value="F:protein C-terminal S-isoprenylcysteine carboxyl O-methyltransferase activity"/>
    <property type="evidence" value="ECO:0007669"/>
    <property type="project" value="UniProtKB-EC"/>
</dbReference>
<reference evidence="11" key="1">
    <citation type="submission" date="2021-06" db="EMBL/GenBank/DDBJ databases">
        <authorList>
            <person name="Kallberg Y."/>
            <person name="Tangrot J."/>
            <person name="Rosling A."/>
        </authorList>
    </citation>
    <scope>NUCLEOTIDE SEQUENCE</scope>
    <source>
        <strain evidence="11">CL551</strain>
    </source>
</reference>
<gene>
    <name evidence="11" type="ORF">AMORRO_LOCUS102</name>
</gene>
<keyword evidence="7 10" id="KW-0812">Transmembrane</keyword>
<feature type="transmembrane region" description="Helical" evidence="10">
    <location>
        <begin position="119"/>
        <end position="138"/>
    </location>
</feature>
<comment type="caution">
    <text evidence="11">The sequence shown here is derived from an EMBL/GenBank/DDBJ whole genome shotgun (WGS) entry which is preliminary data.</text>
</comment>
<dbReference type="Gene3D" id="1.20.120.1630">
    <property type="match status" value="1"/>
</dbReference>
<evidence type="ECO:0000256" key="4">
    <source>
        <dbReference type="ARBA" id="ARBA00022603"/>
    </source>
</evidence>
<dbReference type="PANTHER" id="PTHR12714:SF9">
    <property type="entry name" value="PROTEIN-S-ISOPRENYLCYSTEINE O-METHYLTRANSFERASE"/>
    <property type="match status" value="1"/>
</dbReference>
<dbReference type="GO" id="GO:0032259">
    <property type="term" value="P:methylation"/>
    <property type="evidence" value="ECO:0007669"/>
    <property type="project" value="UniProtKB-KW"/>
</dbReference>
<dbReference type="PROSITE" id="PS51564">
    <property type="entry name" value="SAM_ICMT"/>
    <property type="match status" value="1"/>
</dbReference>
<evidence type="ECO:0000256" key="2">
    <source>
        <dbReference type="ARBA" id="ARBA00009140"/>
    </source>
</evidence>
<dbReference type="PANTHER" id="PTHR12714">
    <property type="entry name" value="PROTEIN-S ISOPRENYLCYSTEINE O-METHYLTRANSFERASE"/>
    <property type="match status" value="1"/>
</dbReference>
<comment type="subcellular location">
    <subcellularLocation>
        <location evidence="10">Endoplasmic reticulum membrane</location>
        <topology evidence="10">Multi-pass membrane protein</topology>
    </subcellularLocation>
    <subcellularLocation>
        <location evidence="1">Membrane</location>
        <topology evidence="1">Multi-pass membrane protein</topology>
    </subcellularLocation>
</comment>
<dbReference type="EMBL" id="CAJVPV010000017">
    <property type="protein sequence ID" value="CAG8438545.1"/>
    <property type="molecule type" value="Genomic_DNA"/>
</dbReference>
<keyword evidence="9 10" id="KW-0472">Membrane</keyword>
<feature type="transmembrane region" description="Helical" evidence="10">
    <location>
        <begin position="54"/>
        <end position="75"/>
    </location>
</feature>
<evidence type="ECO:0000256" key="1">
    <source>
        <dbReference type="ARBA" id="ARBA00004141"/>
    </source>
</evidence>
<evidence type="ECO:0000256" key="9">
    <source>
        <dbReference type="ARBA" id="ARBA00023136"/>
    </source>
</evidence>
<evidence type="ECO:0000256" key="8">
    <source>
        <dbReference type="ARBA" id="ARBA00022989"/>
    </source>
</evidence>
<dbReference type="Proteomes" id="UP000789342">
    <property type="component" value="Unassembled WGS sequence"/>
</dbReference>
<dbReference type="EC" id="2.1.1.100" evidence="3 10"/>
<proteinExistence type="inferred from homology"/>
<evidence type="ECO:0000256" key="10">
    <source>
        <dbReference type="RuleBase" id="RU362022"/>
    </source>
</evidence>
<sequence length="239" mass="27809">MSTEHSKINNRKEKIPLLDGFHTAQNISFYSFALGTLFGIAVTVAFYSDLIPQLGIFLAAVAIFHEFEYILTALFNADKLSLDSFLLNNGQPYKTAHAVSMCEFLIELYLFPSMKNTNFARYLGLVILIIGQIARSLAMWHAKHNFSHQIAVHKREEHVLVKTGVYAYMRHPSYFGFFWWVIGMQVLLFNPICLVVFPVVLYRFFSNRIREEEPLLVEFFGEEYEEYRKKTPTLIPFIR</sequence>
<dbReference type="AlphaFoldDB" id="A0A9N8YQ21"/>
<keyword evidence="10" id="KW-0256">Endoplasmic reticulum</keyword>
<protein>
    <recommendedName>
        <fullName evidence="3 10">Protein-S-isoprenylcysteine O-methyltransferase</fullName>
        <ecNumber evidence="3 10">2.1.1.100</ecNumber>
    </recommendedName>
</protein>
<comment type="similarity">
    <text evidence="2 10">Belongs to the class VI-like SAM-binding methyltransferase superfamily. Isoprenylcysteine carboxyl methyltransferase family.</text>
</comment>
<evidence type="ECO:0000256" key="6">
    <source>
        <dbReference type="ARBA" id="ARBA00022691"/>
    </source>
</evidence>
<dbReference type="Pfam" id="PF04140">
    <property type="entry name" value="ICMT"/>
    <property type="match status" value="1"/>
</dbReference>
<evidence type="ECO:0000256" key="3">
    <source>
        <dbReference type="ARBA" id="ARBA00012151"/>
    </source>
</evidence>
<keyword evidence="6 10" id="KW-0949">S-adenosyl-L-methionine</keyword>
<dbReference type="InterPro" id="IPR025770">
    <property type="entry name" value="PPMT_MeTrfase"/>
</dbReference>
<keyword evidence="12" id="KW-1185">Reference proteome</keyword>
<name>A0A9N8YQ21_9GLOM</name>
<feature type="transmembrane region" description="Helical" evidence="10">
    <location>
        <begin position="177"/>
        <end position="202"/>
    </location>
</feature>
<keyword evidence="4 10" id="KW-0489">Methyltransferase</keyword>
<dbReference type="OrthoDB" id="422086at2759"/>
<dbReference type="GO" id="GO:0005789">
    <property type="term" value="C:endoplasmic reticulum membrane"/>
    <property type="evidence" value="ECO:0007669"/>
    <property type="project" value="UniProtKB-SubCell"/>
</dbReference>
<evidence type="ECO:0000313" key="11">
    <source>
        <dbReference type="EMBL" id="CAG8438545.1"/>
    </source>
</evidence>
<keyword evidence="8 10" id="KW-1133">Transmembrane helix</keyword>
<evidence type="ECO:0000256" key="5">
    <source>
        <dbReference type="ARBA" id="ARBA00022679"/>
    </source>
</evidence>
<comment type="catalytic activity">
    <reaction evidence="10">
        <text>[protein]-C-terminal S-[(2E,6E)-farnesyl]-L-cysteine + S-adenosyl-L-methionine = [protein]-C-terminal S-[(2E,6E)-farnesyl]-L-cysteine methyl ester + S-adenosyl-L-homocysteine</text>
        <dbReference type="Rhea" id="RHEA:21672"/>
        <dbReference type="Rhea" id="RHEA-COMP:12125"/>
        <dbReference type="Rhea" id="RHEA-COMP:12126"/>
        <dbReference type="ChEBI" id="CHEBI:57856"/>
        <dbReference type="ChEBI" id="CHEBI:59789"/>
        <dbReference type="ChEBI" id="CHEBI:90510"/>
        <dbReference type="ChEBI" id="CHEBI:90511"/>
        <dbReference type="EC" id="2.1.1.100"/>
    </reaction>
</comment>